<proteinExistence type="predicted"/>
<comment type="caution">
    <text evidence="1">The sequence shown here is derived from an EMBL/GenBank/DDBJ whole genome shotgun (WGS) entry which is preliminary data.</text>
</comment>
<sequence length="529" mass="60758">MRPFAILINLLLLVLIFSQTGCYHTYEASKVETDTIPHSLMFPDQAKAYLINDNIIIFRNGFSKEDNYLIGQYQIFDYKGNFLGTGSKVSADSIVTITQYQETTSGGMYFASTLNIFWGAPLTALAVYCLACPKCCFGSCPTVYVPSDNGYVLQAELFSKCISRQLEENDLDKLYYSIPSSGEINLRITNEALETHYINKFNLNAVTHSKGIKIYQNNKDEFVQIKDLISSGKIFSSSGNDISELLNEDDNKYFRSDADKILELRKSPVMDFIDISTTTSPGKDKIKMLIKYRNTLLTTTLLYDVVIGSQGINALEWTQKMNEDRIYAMQFKAVYDMFSGIFVEVNKNNTWIEIGKFQDAGPINWKYSVVEIPVENDGGIVEARLKFIPDNVMIDYIAFDTTDSNENFTVEKINPLRITDCTNQNRSDISEFINEDDNRYLITIPGDCYFFHYDFKKPSDKETSLFIESKGYYNEWIRGNWIKEKNTLYSFNLFDIQGTLNKLVDSWLENKDLLEQEFFNSRIPLREAK</sequence>
<accession>A0A7V3E7P1</accession>
<gene>
    <name evidence="1" type="ORF">ENS31_11900</name>
</gene>
<reference evidence="1" key="1">
    <citation type="journal article" date="2020" name="mSystems">
        <title>Genome- and Community-Level Interaction Insights into Carbon Utilization and Element Cycling Functions of Hydrothermarchaeota in Hydrothermal Sediment.</title>
        <authorList>
            <person name="Zhou Z."/>
            <person name="Liu Y."/>
            <person name="Xu W."/>
            <person name="Pan J."/>
            <person name="Luo Z.H."/>
            <person name="Li M."/>
        </authorList>
    </citation>
    <scope>NUCLEOTIDE SEQUENCE [LARGE SCALE GENOMIC DNA]</scope>
    <source>
        <strain evidence="1">SpSt-479</strain>
    </source>
</reference>
<dbReference type="AlphaFoldDB" id="A0A7V3E7P1"/>
<protein>
    <submittedName>
        <fullName evidence="1">Uncharacterized protein</fullName>
    </submittedName>
</protein>
<name>A0A7V3E7P1_9BACT</name>
<organism evidence="1">
    <name type="scientific">Ignavibacterium album</name>
    <dbReference type="NCBI Taxonomy" id="591197"/>
    <lineage>
        <taxon>Bacteria</taxon>
        <taxon>Pseudomonadati</taxon>
        <taxon>Ignavibacteriota</taxon>
        <taxon>Ignavibacteria</taxon>
        <taxon>Ignavibacteriales</taxon>
        <taxon>Ignavibacteriaceae</taxon>
        <taxon>Ignavibacterium</taxon>
    </lineage>
</organism>
<evidence type="ECO:0000313" key="1">
    <source>
        <dbReference type="EMBL" id="HFI92210.1"/>
    </source>
</evidence>
<dbReference type="EMBL" id="DSUJ01000010">
    <property type="protein sequence ID" value="HFI92210.1"/>
    <property type="molecule type" value="Genomic_DNA"/>
</dbReference>